<organism evidence="2 3">
    <name type="scientific">Candidatus Afipia apatlaquensis</name>
    <dbReference type="NCBI Taxonomy" id="2712852"/>
    <lineage>
        <taxon>Bacteria</taxon>
        <taxon>Pseudomonadati</taxon>
        <taxon>Pseudomonadota</taxon>
        <taxon>Alphaproteobacteria</taxon>
        <taxon>Hyphomicrobiales</taxon>
        <taxon>Nitrobacteraceae</taxon>
        <taxon>Afipia</taxon>
    </lineage>
</organism>
<reference evidence="2" key="1">
    <citation type="submission" date="2020-02" db="EMBL/GenBank/DDBJ databases">
        <title>Draft genome sequence of Candidatus Afipia apatlaquensis IBT-C3, a potential strain for decolorization of textile dyes.</title>
        <authorList>
            <person name="Sanchez-Reyes A."/>
            <person name="Breton-Deval L."/>
            <person name="Mangelson H."/>
            <person name="Sanchez-Flores A."/>
        </authorList>
    </citation>
    <scope>NUCLEOTIDE SEQUENCE [LARGE SCALE GENOMIC DNA]</scope>
    <source>
        <strain evidence="2">IBT-C3</strain>
    </source>
</reference>
<proteinExistence type="predicted"/>
<gene>
    <name evidence="2" type="ORF">G4V63_23140</name>
</gene>
<sequence>METLRRLEEEQTEFKDFLDRLRHAKDKEEFDAFMAQHKQRPTPPNDQPSQG</sequence>
<dbReference type="Proteomes" id="UP000480266">
    <property type="component" value="Unassembled WGS sequence"/>
</dbReference>
<evidence type="ECO:0000256" key="1">
    <source>
        <dbReference type="SAM" id="MobiDB-lite"/>
    </source>
</evidence>
<comment type="caution">
    <text evidence="2">The sequence shown here is derived from an EMBL/GenBank/DDBJ whole genome shotgun (WGS) entry which is preliminary data.</text>
</comment>
<feature type="region of interest" description="Disordered" evidence="1">
    <location>
        <begin position="31"/>
        <end position="51"/>
    </location>
</feature>
<name>A0A7C9RIE2_9BRAD</name>
<dbReference type="InterPro" id="IPR021273">
    <property type="entry name" value="DUF2852"/>
</dbReference>
<protein>
    <submittedName>
        <fullName evidence="2">DUF2852 domain-containing protein</fullName>
    </submittedName>
</protein>
<evidence type="ECO:0000313" key="2">
    <source>
        <dbReference type="EMBL" id="NGX97997.1"/>
    </source>
</evidence>
<keyword evidence="3" id="KW-1185">Reference proteome</keyword>
<accession>A0A7C9RIE2</accession>
<dbReference type="EMBL" id="JAAMRR010001175">
    <property type="protein sequence ID" value="NGX97997.1"/>
    <property type="molecule type" value="Genomic_DNA"/>
</dbReference>
<evidence type="ECO:0000313" key="3">
    <source>
        <dbReference type="Proteomes" id="UP000480266"/>
    </source>
</evidence>
<feature type="non-terminal residue" evidence="2">
    <location>
        <position position="1"/>
    </location>
</feature>
<dbReference type="Pfam" id="PF11014">
    <property type="entry name" value="DUF2852"/>
    <property type="match status" value="1"/>
</dbReference>
<feature type="compositionally biased region" description="Pro residues" evidence="1">
    <location>
        <begin position="41"/>
        <end position="51"/>
    </location>
</feature>
<dbReference type="AlphaFoldDB" id="A0A7C9RIE2"/>